<protein>
    <submittedName>
        <fullName evidence="2">Uncharacterized protein</fullName>
    </submittedName>
</protein>
<dbReference type="AlphaFoldDB" id="A0A8J6B131"/>
<organism evidence="2 3">
    <name type="scientific">Eleutherodactylus coqui</name>
    <name type="common">Puerto Rican coqui</name>
    <dbReference type="NCBI Taxonomy" id="57060"/>
    <lineage>
        <taxon>Eukaryota</taxon>
        <taxon>Metazoa</taxon>
        <taxon>Chordata</taxon>
        <taxon>Craniata</taxon>
        <taxon>Vertebrata</taxon>
        <taxon>Euteleostomi</taxon>
        <taxon>Amphibia</taxon>
        <taxon>Batrachia</taxon>
        <taxon>Anura</taxon>
        <taxon>Neobatrachia</taxon>
        <taxon>Hyloidea</taxon>
        <taxon>Eleutherodactylidae</taxon>
        <taxon>Eleutherodactylinae</taxon>
        <taxon>Eleutherodactylus</taxon>
        <taxon>Eleutherodactylus</taxon>
    </lineage>
</organism>
<accession>A0A8J6B131</accession>
<gene>
    <name evidence="2" type="ORF">GDO78_017835</name>
</gene>
<evidence type="ECO:0000256" key="1">
    <source>
        <dbReference type="SAM" id="MobiDB-lite"/>
    </source>
</evidence>
<feature type="region of interest" description="Disordered" evidence="1">
    <location>
        <begin position="50"/>
        <end position="79"/>
    </location>
</feature>
<sequence>MCLCERETLFSSAWHGGQGAESASVPCSPGPRLKAWLPVVTLAASTHERTGTSVKLQRPSRHMTRICEPTPRGGTYLSL</sequence>
<keyword evidence="3" id="KW-1185">Reference proteome</keyword>
<evidence type="ECO:0000313" key="2">
    <source>
        <dbReference type="EMBL" id="KAG9461174.1"/>
    </source>
</evidence>
<dbReference type="Proteomes" id="UP000770717">
    <property type="component" value="Unassembled WGS sequence"/>
</dbReference>
<proteinExistence type="predicted"/>
<name>A0A8J6B131_ELECQ</name>
<comment type="caution">
    <text evidence="2">The sequence shown here is derived from an EMBL/GenBank/DDBJ whole genome shotgun (WGS) entry which is preliminary data.</text>
</comment>
<evidence type="ECO:0000313" key="3">
    <source>
        <dbReference type="Proteomes" id="UP000770717"/>
    </source>
</evidence>
<dbReference type="EMBL" id="WNTK01027380">
    <property type="protein sequence ID" value="KAG9461174.1"/>
    <property type="molecule type" value="Genomic_DNA"/>
</dbReference>
<reference evidence="2" key="1">
    <citation type="thesis" date="2020" institute="ProQuest LLC" country="789 East Eisenhower Parkway, Ann Arbor, MI, USA">
        <title>Comparative Genomics and Chromosome Evolution.</title>
        <authorList>
            <person name="Mudd A.B."/>
        </authorList>
    </citation>
    <scope>NUCLEOTIDE SEQUENCE</scope>
    <source>
        <strain evidence="2">HN-11 Male</strain>
        <tissue evidence="2">Kidney and liver</tissue>
    </source>
</reference>